<organism evidence="1 2">
    <name type="scientific">Rhizobium oryzicola</name>
    <dbReference type="NCBI Taxonomy" id="1232668"/>
    <lineage>
        <taxon>Bacteria</taxon>
        <taxon>Pseudomonadati</taxon>
        <taxon>Pseudomonadota</taxon>
        <taxon>Alphaproteobacteria</taxon>
        <taxon>Hyphomicrobiales</taxon>
        <taxon>Rhizobiaceae</taxon>
        <taxon>Rhizobium/Agrobacterium group</taxon>
        <taxon>Rhizobium</taxon>
    </lineage>
</organism>
<dbReference type="PANTHER" id="PTHR41532:SF1">
    <property type="entry name" value="FIXS PROTEIN"/>
    <property type="match status" value="1"/>
</dbReference>
<evidence type="ECO:0000313" key="1">
    <source>
        <dbReference type="EMBL" id="MDO1583388.1"/>
    </source>
</evidence>
<reference evidence="1" key="1">
    <citation type="journal article" date="2015" name="Int. J. Syst. Evol. Microbiol.">
        <title>Rhizobium oryzicola sp. nov., potential plant-growth-promoting endophytic bacteria isolated from rice roots.</title>
        <authorList>
            <person name="Zhang X.X."/>
            <person name="Gao J.S."/>
            <person name="Cao Y.H."/>
            <person name="Sheirdil R.A."/>
            <person name="Wang X.C."/>
            <person name="Zhang L."/>
        </authorList>
    </citation>
    <scope>NUCLEOTIDE SEQUENCE</scope>
    <source>
        <strain evidence="1">05753</strain>
    </source>
</reference>
<protein>
    <submittedName>
        <fullName evidence="1">Cbb3-type cytochrome oxidase assembly protein CcoS</fullName>
    </submittedName>
</protein>
<name>A0ABT8SZR4_9HYPH</name>
<accession>A0ABT8SZR4</accession>
<reference evidence="1" key="2">
    <citation type="submission" date="2023-07" db="EMBL/GenBank/DDBJ databases">
        <authorList>
            <person name="Sun H."/>
        </authorList>
    </citation>
    <scope>NUCLEOTIDE SEQUENCE</scope>
    <source>
        <strain evidence="1">05753</strain>
    </source>
</reference>
<dbReference type="PANTHER" id="PTHR41532">
    <property type="entry name" value="FIXS PROTEIN"/>
    <property type="match status" value="1"/>
</dbReference>
<dbReference type="RefSeq" id="WP_302077574.1">
    <property type="nucleotide sequence ID" value="NZ_JAUKWQ010000004.1"/>
</dbReference>
<dbReference type="EMBL" id="JAUKWQ010000004">
    <property type="protein sequence ID" value="MDO1583388.1"/>
    <property type="molecule type" value="Genomic_DNA"/>
</dbReference>
<dbReference type="Proteomes" id="UP001169006">
    <property type="component" value="Unassembled WGS sequence"/>
</dbReference>
<proteinExistence type="predicted"/>
<dbReference type="NCBIfam" id="TIGR00847">
    <property type="entry name" value="ccoS"/>
    <property type="match status" value="1"/>
</dbReference>
<comment type="caution">
    <text evidence="1">The sequence shown here is derived from an EMBL/GenBank/DDBJ whole genome shotgun (WGS) entry which is preliminary data.</text>
</comment>
<evidence type="ECO:0000313" key="2">
    <source>
        <dbReference type="Proteomes" id="UP001169006"/>
    </source>
</evidence>
<dbReference type="InterPro" id="IPR004714">
    <property type="entry name" value="Cyt_oxidase_maturation_cbb3"/>
</dbReference>
<keyword evidence="2" id="KW-1185">Reference proteome</keyword>
<sequence length="55" mass="6010">MVDALFLVPLAVILSAAALIAFLWSLADGQYEDLAGAAERVLHEDRERPASDREL</sequence>
<gene>
    <name evidence="1" type="primary">ccoS</name>
    <name evidence="1" type="ORF">Q2T52_14965</name>
</gene>
<dbReference type="Pfam" id="PF03597">
    <property type="entry name" value="FixS"/>
    <property type="match status" value="1"/>
</dbReference>